<evidence type="ECO:0000256" key="2">
    <source>
        <dbReference type="ARBA" id="ARBA00022448"/>
    </source>
</evidence>
<organism evidence="10 11">
    <name type="scientific">Campylobacter fetus</name>
    <dbReference type="NCBI Taxonomy" id="196"/>
    <lineage>
        <taxon>Bacteria</taxon>
        <taxon>Pseudomonadati</taxon>
        <taxon>Campylobacterota</taxon>
        <taxon>Epsilonproteobacteria</taxon>
        <taxon>Campylobacterales</taxon>
        <taxon>Campylobacteraceae</taxon>
        <taxon>Campylobacter</taxon>
    </lineage>
</organism>
<gene>
    <name evidence="10" type="ORF">CX802_03990</name>
</gene>
<evidence type="ECO:0000256" key="8">
    <source>
        <dbReference type="ARBA" id="ARBA00039168"/>
    </source>
</evidence>
<proteinExistence type="inferred from homology"/>
<dbReference type="AlphaFoldDB" id="A0A5L8JID9"/>
<dbReference type="Gene3D" id="1.10.3730.20">
    <property type="match status" value="1"/>
</dbReference>
<dbReference type="EMBL" id="AABTCC010000009">
    <property type="protein sequence ID" value="EAI8859005.1"/>
    <property type="molecule type" value="Genomic_DNA"/>
</dbReference>
<dbReference type="RefSeq" id="WP_011732165.1">
    <property type="nucleotide sequence ID" value="NZ_AACCWR020000009.1"/>
</dbReference>
<evidence type="ECO:0000256" key="5">
    <source>
        <dbReference type="ARBA" id="ARBA00022989"/>
    </source>
</evidence>
<dbReference type="OMA" id="RISHGHR"/>
<keyword evidence="5" id="KW-1133">Transmembrane helix</keyword>
<sequence length="106" mass="11744">MHLLALLLAGGCEVLGIVFLNKFSHSNGIRKIVNFMFIVATFGFSLSLLRYAMQVLPMSVSYAIWTGIGAIGAVFVGVVFNHEKLGIKKYVYLFLIVFSVIMLKLI</sequence>
<keyword evidence="3" id="KW-1003">Cell membrane</keyword>
<dbReference type="GO" id="GO:0022857">
    <property type="term" value="F:transmembrane transporter activity"/>
    <property type="evidence" value="ECO:0007669"/>
    <property type="project" value="InterPro"/>
</dbReference>
<dbReference type="GO" id="GO:0005886">
    <property type="term" value="C:plasma membrane"/>
    <property type="evidence" value="ECO:0007669"/>
    <property type="project" value="UniProtKB-SubCell"/>
</dbReference>
<dbReference type="PANTHER" id="PTHR30561:SF0">
    <property type="entry name" value="GUANIDINIUM EXPORTER"/>
    <property type="match status" value="1"/>
</dbReference>
<dbReference type="GeneID" id="61065153"/>
<accession>A0A5L8JID9</accession>
<dbReference type="Pfam" id="PF00893">
    <property type="entry name" value="Multi_Drug_Res"/>
    <property type="match status" value="1"/>
</dbReference>
<keyword evidence="11" id="KW-1185">Reference proteome</keyword>
<evidence type="ECO:0000256" key="7">
    <source>
        <dbReference type="ARBA" id="ARBA00038151"/>
    </source>
</evidence>
<keyword evidence="2" id="KW-0813">Transport</keyword>
<dbReference type="SUPFAM" id="SSF103481">
    <property type="entry name" value="Multidrug resistance efflux transporter EmrE"/>
    <property type="match status" value="1"/>
</dbReference>
<protein>
    <recommendedName>
        <fullName evidence="8">Guanidinium exporter</fullName>
    </recommendedName>
</protein>
<evidence type="ECO:0000256" key="9">
    <source>
        <dbReference type="RuleBase" id="RU003942"/>
    </source>
</evidence>
<comment type="similarity">
    <text evidence="7">Belongs to the drug/metabolite transporter (DMT) superfamily. Small multidrug resistance (SMR) (TC 2.A.7.1) family. Gdx/SugE subfamily.</text>
</comment>
<dbReference type="PANTHER" id="PTHR30561">
    <property type="entry name" value="SMR FAMILY PROTON-DEPENDENT DRUG EFFLUX TRANSPORTER SUGE"/>
    <property type="match status" value="1"/>
</dbReference>
<dbReference type="InterPro" id="IPR045324">
    <property type="entry name" value="Small_multidrug_res"/>
</dbReference>
<comment type="caution">
    <text evidence="10">The sequence shown here is derived from an EMBL/GenBank/DDBJ whole genome shotgun (WGS) entry which is preliminary data.</text>
</comment>
<dbReference type="InterPro" id="IPR000390">
    <property type="entry name" value="Small_drug/metabolite_transptr"/>
</dbReference>
<reference evidence="10 11" key="1">
    <citation type="submission" date="2018-06" db="EMBL/GenBank/DDBJ databases">
        <authorList>
            <consortium name="PulseNet: The National Subtyping Network for Foodborne Disease Surveillance"/>
            <person name="Tarr C.L."/>
            <person name="Trees E."/>
            <person name="Katz L.S."/>
            <person name="Carleton-Romer H.A."/>
            <person name="Stroika S."/>
            <person name="Kucerova Z."/>
            <person name="Roache K.F."/>
            <person name="Sabol A.L."/>
            <person name="Besser J."/>
            <person name="Gerner-Smidt P."/>
        </authorList>
    </citation>
    <scope>NUCLEOTIDE SEQUENCE [LARGE SCALE GENOMIC DNA]</scope>
    <source>
        <strain evidence="10 11">PNUSAC001503</strain>
    </source>
</reference>
<evidence type="ECO:0000256" key="6">
    <source>
        <dbReference type="ARBA" id="ARBA00023136"/>
    </source>
</evidence>
<evidence type="ECO:0000256" key="3">
    <source>
        <dbReference type="ARBA" id="ARBA00022475"/>
    </source>
</evidence>
<evidence type="ECO:0000256" key="1">
    <source>
        <dbReference type="ARBA" id="ARBA00004651"/>
    </source>
</evidence>
<keyword evidence="6" id="KW-0472">Membrane</keyword>
<comment type="subcellular location">
    <subcellularLocation>
        <location evidence="1 9">Cell membrane</location>
        <topology evidence="1 9">Multi-pass membrane protein</topology>
    </subcellularLocation>
</comment>
<evidence type="ECO:0000313" key="11">
    <source>
        <dbReference type="Proteomes" id="UP000535509"/>
    </source>
</evidence>
<keyword evidence="4 9" id="KW-0812">Transmembrane</keyword>
<name>A0A5L8JID9_CAMFE</name>
<dbReference type="Proteomes" id="UP000535509">
    <property type="component" value="Unassembled WGS sequence"/>
</dbReference>
<evidence type="ECO:0000313" key="10">
    <source>
        <dbReference type="EMBL" id="EAI8859005.1"/>
    </source>
</evidence>
<dbReference type="InterPro" id="IPR037185">
    <property type="entry name" value="EmrE-like"/>
</dbReference>
<evidence type="ECO:0000256" key="4">
    <source>
        <dbReference type="ARBA" id="ARBA00022692"/>
    </source>
</evidence>